<feature type="compositionally biased region" description="Polar residues" evidence="1">
    <location>
        <begin position="145"/>
        <end position="165"/>
    </location>
</feature>
<evidence type="ECO:0000259" key="2">
    <source>
        <dbReference type="Pfam" id="PF09718"/>
    </source>
</evidence>
<dbReference type="InterPro" id="IPR006431">
    <property type="entry name" value="Phage_tape_meas_C"/>
</dbReference>
<sequence length="191" mass="19590">MSDSLANFATTGKLNFKGLVASILSDLAKMEMRIAMSKILMQLFSSYMGGVDTSAGSGGSSYATSFNSDGTFFSPYAKGGVVSSPSLSAYSGQIVNRPTPFKFAAGAGIMGEAGPEAIMPLSRGSDGKLGVKSMGAQGDIVINTNVTVDGNGNSKSDTTGDTNADSARPTGKKIETKGREGMTSHTTEKGR</sequence>
<keyword evidence="4" id="KW-1185">Reference proteome</keyword>
<evidence type="ECO:0000313" key="4">
    <source>
        <dbReference type="Proteomes" id="UP000306317"/>
    </source>
</evidence>
<dbReference type="RefSeq" id="WP_136259965.1">
    <property type="nucleotide sequence ID" value="NZ_MWIO01000077.1"/>
</dbReference>
<feature type="compositionally biased region" description="Basic and acidic residues" evidence="1">
    <location>
        <begin position="172"/>
        <end position="191"/>
    </location>
</feature>
<name>A0A4S3K9B2_9GAMM</name>
<dbReference type="Pfam" id="PF09718">
    <property type="entry name" value="Tape_meas_lam_C"/>
    <property type="match status" value="1"/>
</dbReference>
<evidence type="ECO:0000256" key="1">
    <source>
        <dbReference type="SAM" id="MobiDB-lite"/>
    </source>
</evidence>
<organism evidence="3 4">
    <name type="scientific">Rhodanobacter lindaniclasticus</name>
    <dbReference type="NCBI Taxonomy" id="75310"/>
    <lineage>
        <taxon>Bacteria</taxon>
        <taxon>Pseudomonadati</taxon>
        <taxon>Pseudomonadota</taxon>
        <taxon>Gammaproteobacteria</taxon>
        <taxon>Lysobacterales</taxon>
        <taxon>Rhodanobacteraceae</taxon>
        <taxon>Rhodanobacter</taxon>
    </lineage>
</organism>
<dbReference type="AlphaFoldDB" id="A0A4S3K9B2"/>
<dbReference type="OrthoDB" id="5950054at2"/>
<dbReference type="EMBL" id="MWIO01000077">
    <property type="protein sequence ID" value="THD04384.1"/>
    <property type="molecule type" value="Genomic_DNA"/>
</dbReference>
<evidence type="ECO:0000313" key="3">
    <source>
        <dbReference type="EMBL" id="THD04384.1"/>
    </source>
</evidence>
<feature type="non-terminal residue" evidence="3">
    <location>
        <position position="191"/>
    </location>
</feature>
<protein>
    <submittedName>
        <fullName evidence="3">Phage tail tape measure protein</fullName>
    </submittedName>
</protein>
<accession>A0A4S3K9B2</accession>
<dbReference type="Proteomes" id="UP000306317">
    <property type="component" value="Unassembled WGS sequence"/>
</dbReference>
<dbReference type="NCBIfam" id="TIGR01541">
    <property type="entry name" value="tape_meas_lam_C"/>
    <property type="match status" value="1"/>
</dbReference>
<proteinExistence type="predicted"/>
<reference evidence="3 4" key="1">
    <citation type="submission" date="2017-02" db="EMBL/GenBank/DDBJ databases">
        <title>Whole genome sequencing of Rhodanobacter lindaniclasticus DSM 17932.</title>
        <authorList>
            <person name="Kumar S."/>
            <person name="Patil P."/>
            <person name="Patil P.B."/>
        </authorList>
    </citation>
    <scope>NUCLEOTIDE SEQUENCE [LARGE SCALE GENOMIC DNA]</scope>
    <source>
        <strain evidence="3 4">DSM 17932</strain>
    </source>
</reference>
<gene>
    <name evidence="3" type="ORF">B1991_17425</name>
</gene>
<comment type="caution">
    <text evidence="3">The sequence shown here is derived from an EMBL/GenBank/DDBJ whole genome shotgun (WGS) entry which is preliminary data.</text>
</comment>
<feature type="region of interest" description="Disordered" evidence="1">
    <location>
        <begin position="145"/>
        <end position="191"/>
    </location>
</feature>
<feature type="domain" description="Bacteriophage tail tape measure C-terminal" evidence="2">
    <location>
        <begin position="1"/>
        <end position="40"/>
    </location>
</feature>